<dbReference type="EMBL" id="JAAOXG010000061">
    <property type="protein sequence ID" value="NNJ32638.1"/>
    <property type="molecule type" value="Genomic_DNA"/>
</dbReference>
<dbReference type="Proteomes" id="UP000539052">
    <property type="component" value="Unassembled WGS sequence"/>
</dbReference>
<protein>
    <submittedName>
        <fullName evidence="1">DUF2313 domain-containing protein</fullName>
    </submittedName>
</protein>
<dbReference type="Pfam" id="PF10076">
    <property type="entry name" value="Phage_Mu_Gp48"/>
    <property type="match status" value="1"/>
</dbReference>
<dbReference type="InterPro" id="IPR018755">
    <property type="entry name" value="Phage_Mu_Gp48"/>
</dbReference>
<evidence type="ECO:0000313" key="1">
    <source>
        <dbReference type="EMBL" id="NNJ32638.1"/>
    </source>
</evidence>
<organism evidence="1 2">
    <name type="scientific">Lacrimispora defluvii</name>
    <dbReference type="NCBI Taxonomy" id="2719233"/>
    <lineage>
        <taxon>Bacteria</taxon>
        <taxon>Bacillati</taxon>
        <taxon>Bacillota</taxon>
        <taxon>Clostridia</taxon>
        <taxon>Lachnospirales</taxon>
        <taxon>Lachnospiraceae</taxon>
        <taxon>Lacrimispora</taxon>
    </lineage>
</organism>
<reference evidence="1 2" key="1">
    <citation type="submission" date="2020-03" db="EMBL/GenBank/DDBJ databases">
        <title>Genome Sequence of industrial isolate, B5A.</title>
        <authorList>
            <person name="Sharma S."/>
            <person name="Patil P.B."/>
            <person name="Korpole S."/>
        </authorList>
    </citation>
    <scope>NUCLEOTIDE SEQUENCE [LARGE SCALE GENOMIC DNA]</scope>
    <source>
        <strain evidence="1 2">PI-S10-B5A</strain>
    </source>
</reference>
<keyword evidence="2" id="KW-1185">Reference proteome</keyword>
<gene>
    <name evidence="1" type="ORF">G9470_23015</name>
</gene>
<comment type="caution">
    <text evidence="1">The sequence shown here is derived from an EMBL/GenBank/DDBJ whole genome shotgun (WGS) entry which is preliminary data.</text>
</comment>
<sequence>MSDHREINLNYYLPDPFKNMNEFDKITDLESTEIRNLSEKCMDLWNDGFILTASYQGIKKWESLLSIRPNPKRSLEERRAAVFAGWSKQLPYTEQKLREQLTAMLDSDYKLYIQNSIYELRLVVIERPRSIVKSIQEMVREMIPANLNAGFFSKYQGNYKVLVSGNNSIHFQTAFYPRYNLPHLYLDNIWSLDGSRKLNGYDSGDFIDFYPVKFKVRVETTEAVHEAEMVRASMNAKERINLSVEVFKFEAGVKENIKNIESITVASGITEQTTAGPVRILNRNVMDNNWKLDGGRRLNGGLAIL</sequence>
<name>A0ABX1VW25_9FIRM</name>
<proteinExistence type="predicted"/>
<dbReference type="RefSeq" id="WP_170823700.1">
    <property type="nucleotide sequence ID" value="NZ_JAAOXG010000061.1"/>
</dbReference>
<accession>A0ABX1VW25</accession>
<evidence type="ECO:0000313" key="2">
    <source>
        <dbReference type="Proteomes" id="UP000539052"/>
    </source>
</evidence>